<reference evidence="1" key="1">
    <citation type="submission" date="2020-09" db="EMBL/GenBank/DDBJ databases">
        <authorList>
            <person name="Kim M.K."/>
        </authorList>
    </citation>
    <scope>NUCLEOTIDE SEQUENCE</scope>
    <source>
        <strain evidence="1">BT704</strain>
    </source>
</reference>
<sequence length="187" mass="20342">MKPTKFEKNKVNFDEFTPDISTEELAGTLAGPDMILGPPWFFSIDTLSVTKTVGKGRTNLTFIKPEIVQADAATPYAGFNRQNSPQRNPLIQMHFDPAAYGATAASTYVMVFSIEAFGSSTFNLQGYAGAGTLANTGSRVLNGKQTASLTFKNVPPSQIIYGYLEQTAGAAWNYYSTSIRHPLIILQ</sequence>
<name>A0A927AYQ1_9BACT</name>
<gene>
    <name evidence="1" type="ORF">IC230_04900</name>
</gene>
<accession>A0A927AYQ1</accession>
<organism evidence="1 2">
    <name type="scientific">Spirosoma validum</name>
    <dbReference type="NCBI Taxonomy" id="2771355"/>
    <lineage>
        <taxon>Bacteria</taxon>
        <taxon>Pseudomonadati</taxon>
        <taxon>Bacteroidota</taxon>
        <taxon>Cytophagia</taxon>
        <taxon>Cytophagales</taxon>
        <taxon>Cytophagaceae</taxon>
        <taxon>Spirosoma</taxon>
    </lineage>
</organism>
<dbReference type="EMBL" id="JACXAA010000002">
    <property type="protein sequence ID" value="MBD2752219.1"/>
    <property type="molecule type" value="Genomic_DNA"/>
</dbReference>
<dbReference type="RefSeq" id="WP_191037872.1">
    <property type="nucleotide sequence ID" value="NZ_JACXAA010000002.1"/>
</dbReference>
<evidence type="ECO:0000313" key="1">
    <source>
        <dbReference type="EMBL" id="MBD2752219.1"/>
    </source>
</evidence>
<comment type="caution">
    <text evidence="1">The sequence shown here is derived from an EMBL/GenBank/DDBJ whole genome shotgun (WGS) entry which is preliminary data.</text>
</comment>
<dbReference type="Proteomes" id="UP000653797">
    <property type="component" value="Unassembled WGS sequence"/>
</dbReference>
<protein>
    <submittedName>
        <fullName evidence="1">Uncharacterized protein</fullName>
    </submittedName>
</protein>
<proteinExistence type="predicted"/>
<evidence type="ECO:0000313" key="2">
    <source>
        <dbReference type="Proteomes" id="UP000653797"/>
    </source>
</evidence>
<keyword evidence="2" id="KW-1185">Reference proteome</keyword>
<dbReference type="AlphaFoldDB" id="A0A927AYQ1"/>